<reference evidence="6 7" key="1">
    <citation type="submission" date="2020-08" db="EMBL/GenBank/DDBJ databases">
        <title>Genomic Encyclopedia of Type Strains, Phase IV (KMG-IV): sequencing the most valuable type-strain genomes for metagenomic binning, comparative biology and taxonomic classification.</title>
        <authorList>
            <person name="Goeker M."/>
        </authorList>
    </citation>
    <scope>NUCLEOTIDE SEQUENCE [LARGE SCALE GENOMIC DNA]</scope>
    <source>
        <strain evidence="6 7">DSM 103462</strain>
    </source>
</reference>
<gene>
    <name evidence="6" type="ORF">HNP76_001966</name>
</gene>
<dbReference type="Pfam" id="PF00535">
    <property type="entry name" value="Glycos_transf_2"/>
    <property type="match status" value="1"/>
</dbReference>
<dbReference type="PANTHER" id="PTHR43179">
    <property type="entry name" value="RHAMNOSYLTRANSFERASE WBBL"/>
    <property type="match status" value="1"/>
</dbReference>
<dbReference type="InterPro" id="IPR001173">
    <property type="entry name" value="Glyco_trans_2-like"/>
</dbReference>
<protein>
    <submittedName>
        <fullName evidence="6">GT2 family glycosyltransferase</fullName>
    </submittedName>
</protein>
<keyword evidence="4" id="KW-1133">Transmembrane helix</keyword>
<organism evidence="6 7">
    <name type="scientific">Treponema ruminis</name>
    <dbReference type="NCBI Taxonomy" id="744515"/>
    <lineage>
        <taxon>Bacteria</taxon>
        <taxon>Pseudomonadati</taxon>
        <taxon>Spirochaetota</taxon>
        <taxon>Spirochaetia</taxon>
        <taxon>Spirochaetales</taxon>
        <taxon>Treponemataceae</taxon>
        <taxon>Treponema</taxon>
    </lineage>
</organism>
<comment type="similarity">
    <text evidence="1">Belongs to the glycosyltransferase 2 family.</text>
</comment>
<evidence type="ECO:0000256" key="3">
    <source>
        <dbReference type="ARBA" id="ARBA00022679"/>
    </source>
</evidence>
<dbReference type="Proteomes" id="UP000518887">
    <property type="component" value="Unassembled WGS sequence"/>
</dbReference>
<dbReference type="AlphaFoldDB" id="A0A7W8GA72"/>
<dbReference type="GO" id="GO:0016757">
    <property type="term" value="F:glycosyltransferase activity"/>
    <property type="evidence" value="ECO:0007669"/>
    <property type="project" value="UniProtKB-KW"/>
</dbReference>
<dbReference type="EMBL" id="JACHFQ010000006">
    <property type="protein sequence ID" value="MBB5226585.1"/>
    <property type="molecule type" value="Genomic_DNA"/>
</dbReference>
<keyword evidence="4" id="KW-0812">Transmembrane</keyword>
<dbReference type="SUPFAM" id="SSF53448">
    <property type="entry name" value="Nucleotide-diphospho-sugar transferases"/>
    <property type="match status" value="1"/>
</dbReference>
<dbReference type="CDD" id="cd04186">
    <property type="entry name" value="GT_2_like_c"/>
    <property type="match status" value="1"/>
</dbReference>
<keyword evidence="7" id="KW-1185">Reference proteome</keyword>
<keyword evidence="3 6" id="KW-0808">Transferase</keyword>
<evidence type="ECO:0000256" key="2">
    <source>
        <dbReference type="ARBA" id="ARBA00022676"/>
    </source>
</evidence>
<dbReference type="RefSeq" id="WP_184659997.1">
    <property type="nucleotide sequence ID" value="NZ_CP031518.1"/>
</dbReference>
<comment type="caution">
    <text evidence="6">The sequence shown here is derived from an EMBL/GenBank/DDBJ whole genome shotgun (WGS) entry which is preliminary data.</text>
</comment>
<evidence type="ECO:0000313" key="6">
    <source>
        <dbReference type="EMBL" id="MBB5226585.1"/>
    </source>
</evidence>
<dbReference type="InterPro" id="IPR029044">
    <property type="entry name" value="Nucleotide-diphossugar_trans"/>
</dbReference>
<evidence type="ECO:0000259" key="5">
    <source>
        <dbReference type="Pfam" id="PF00535"/>
    </source>
</evidence>
<evidence type="ECO:0000256" key="1">
    <source>
        <dbReference type="ARBA" id="ARBA00006739"/>
    </source>
</evidence>
<keyword evidence="4" id="KW-0472">Membrane</keyword>
<evidence type="ECO:0000256" key="4">
    <source>
        <dbReference type="SAM" id="Phobius"/>
    </source>
</evidence>
<dbReference type="PANTHER" id="PTHR43179:SF12">
    <property type="entry name" value="GALACTOFURANOSYLTRANSFERASE GLFT2"/>
    <property type="match status" value="1"/>
</dbReference>
<feature type="transmembrane region" description="Helical" evidence="4">
    <location>
        <begin position="260"/>
        <end position="276"/>
    </location>
</feature>
<keyword evidence="2" id="KW-0328">Glycosyltransferase</keyword>
<sequence length="306" mass="35475">MDVSIIIVNYNNFAETIECVKSLQKLKNNVLYNIVIVDNCSPNTDFNNLLELYNSNENIYVIKTDINKGYCAGNNYGIKYALEQFNSRFIWILNPDTLIEENCLTELFSFANSHLDCGILGAKLVHYPDTDTLQALGGCLFKPNKIGRLTPGKCFYAGEPSDCELPEFVTCDCIIGASMFIRKEVFKDCGFMNESFFLYSDETEFCLRVRNSTWKIYAISKAVVYHAECARVNPQRKLIYYYYNTRNELLMIKELFPKHVYFQILTYFIYILFYLTKGKLKYAKYMFLGMTAFFKGETGKTTRVIK</sequence>
<proteinExistence type="inferred from homology"/>
<accession>A0A7W8GA72</accession>
<feature type="domain" description="Glycosyltransferase 2-like" evidence="5">
    <location>
        <begin position="4"/>
        <end position="132"/>
    </location>
</feature>
<dbReference type="Gene3D" id="3.90.550.10">
    <property type="entry name" value="Spore Coat Polysaccharide Biosynthesis Protein SpsA, Chain A"/>
    <property type="match status" value="1"/>
</dbReference>
<evidence type="ECO:0000313" key="7">
    <source>
        <dbReference type="Proteomes" id="UP000518887"/>
    </source>
</evidence>
<name>A0A7W8GA72_9SPIR</name>